<feature type="signal peptide" evidence="1">
    <location>
        <begin position="1"/>
        <end position="22"/>
    </location>
</feature>
<dbReference type="AlphaFoldDB" id="A0A5J9WTT0"/>
<dbReference type="Proteomes" id="UP000324897">
    <property type="component" value="Chromosome 6"/>
</dbReference>
<evidence type="ECO:0000313" key="3">
    <source>
        <dbReference type="Proteomes" id="UP000324897"/>
    </source>
</evidence>
<evidence type="ECO:0000256" key="1">
    <source>
        <dbReference type="SAM" id="SignalP"/>
    </source>
</evidence>
<feature type="chain" id="PRO_5023854816" description="MD-2-related lipid-recognition domain-containing protein" evidence="1">
    <location>
        <begin position="23"/>
        <end position="152"/>
    </location>
</feature>
<protein>
    <recommendedName>
        <fullName evidence="4">MD-2-related lipid-recognition domain-containing protein</fullName>
    </recommendedName>
</protein>
<proteinExistence type="predicted"/>
<evidence type="ECO:0000313" key="2">
    <source>
        <dbReference type="EMBL" id="TVU51226.1"/>
    </source>
</evidence>
<sequence>MAIKSLLLVPVTLCFLMLTTAAQGPDTPAIIANGTVICKGNSSADLEDVEVEVIVKYDNIRHNLGYNLTNTKGKVVIYVPNDRVDNLTRGRFIFPDNIELCIPYYEEYEETCPSGYEITEVYAESRFGNSLYIGYHKHPNGTLTFFREFVRI</sequence>
<name>A0A5J9WTT0_9POAL</name>
<dbReference type="EMBL" id="RWGY01000002">
    <property type="protein sequence ID" value="TVU51226.1"/>
    <property type="molecule type" value="Genomic_DNA"/>
</dbReference>
<comment type="caution">
    <text evidence="2">The sequence shown here is derived from an EMBL/GenBank/DDBJ whole genome shotgun (WGS) entry which is preliminary data.</text>
</comment>
<keyword evidence="3" id="KW-1185">Reference proteome</keyword>
<reference evidence="2 3" key="1">
    <citation type="journal article" date="2019" name="Sci. Rep.">
        <title>A high-quality genome of Eragrostis curvula grass provides insights into Poaceae evolution and supports new strategies to enhance forage quality.</title>
        <authorList>
            <person name="Carballo J."/>
            <person name="Santos B.A.C.M."/>
            <person name="Zappacosta D."/>
            <person name="Garbus I."/>
            <person name="Selva J.P."/>
            <person name="Gallo C.A."/>
            <person name="Diaz A."/>
            <person name="Albertini E."/>
            <person name="Caccamo M."/>
            <person name="Echenique V."/>
        </authorList>
    </citation>
    <scope>NUCLEOTIDE SEQUENCE [LARGE SCALE GENOMIC DNA]</scope>
    <source>
        <strain evidence="3">cv. Victoria</strain>
        <tissue evidence="2">Leaf</tissue>
    </source>
</reference>
<feature type="non-terminal residue" evidence="2">
    <location>
        <position position="152"/>
    </location>
</feature>
<accession>A0A5J9WTT0</accession>
<organism evidence="2 3">
    <name type="scientific">Eragrostis curvula</name>
    <name type="common">weeping love grass</name>
    <dbReference type="NCBI Taxonomy" id="38414"/>
    <lineage>
        <taxon>Eukaryota</taxon>
        <taxon>Viridiplantae</taxon>
        <taxon>Streptophyta</taxon>
        <taxon>Embryophyta</taxon>
        <taxon>Tracheophyta</taxon>
        <taxon>Spermatophyta</taxon>
        <taxon>Magnoliopsida</taxon>
        <taxon>Liliopsida</taxon>
        <taxon>Poales</taxon>
        <taxon>Poaceae</taxon>
        <taxon>PACMAD clade</taxon>
        <taxon>Chloridoideae</taxon>
        <taxon>Eragrostideae</taxon>
        <taxon>Eragrostidinae</taxon>
        <taxon>Eragrostis</taxon>
    </lineage>
</organism>
<dbReference type="Gramene" id="TVU51226">
    <property type="protein sequence ID" value="TVU51226"/>
    <property type="gene ID" value="EJB05_02636"/>
</dbReference>
<keyword evidence="1" id="KW-0732">Signal</keyword>
<evidence type="ECO:0008006" key="4">
    <source>
        <dbReference type="Google" id="ProtNLM"/>
    </source>
</evidence>
<gene>
    <name evidence="2" type="ORF">EJB05_02636</name>
</gene>